<feature type="domain" description="Yeast cell wall synthesis Kre9/Knh1-like N-terminal" evidence="6">
    <location>
        <begin position="27"/>
        <end position="136"/>
    </location>
</feature>
<dbReference type="PANTHER" id="PTHR28154">
    <property type="entry name" value="CELL WALL SYNTHESIS PROTEIN KNH1-RELATED"/>
    <property type="match status" value="1"/>
</dbReference>
<dbReference type="GO" id="GO:0006078">
    <property type="term" value="P:(1-&gt;6)-beta-D-glucan biosynthetic process"/>
    <property type="evidence" value="ECO:0007669"/>
    <property type="project" value="InterPro"/>
</dbReference>
<organism evidence="7 8">
    <name type="scientific">Saccharomycodes ludwigii</name>
    <dbReference type="NCBI Taxonomy" id="36035"/>
    <lineage>
        <taxon>Eukaryota</taxon>
        <taxon>Fungi</taxon>
        <taxon>Dikarya</taxon>
        <taxon>Ascomycota</taxon>
        <taxon>Saccharomycotina</taxon>
        <taxon>Saccharomycetes</taxon>
        <taxon>Saccharomycodales</taxon>
        <taxon>Saccharomycodaceae</taxon>
        <taxon>Saccharomycodes</taxon>
    </lineage>
</organism>
<dbReference type="InterPro" id="IPR008659">
    <property type="entry name" value="Kre9/Knh1_C"/>
</dbReference>
<comment type="function">
    <text evidence="1">Involved in cell wall beta(1-&gt;6) glucan synthesis.</text>
</comment>
<dbReference type="EMBL" id="UFAJ01000862">
    <property type="protein sequence ID" value="SSD61732.1"/>
    <property type="molecule type" value="Genomic_DNA"/>
</dbReference>
<dbReference type="GO" id="GO:0031505">
    <property type="term" value="P:fungal-type cell wall organization"/>
    <property type="evidence" value="ECO:0007669"/>
    <property type="project" value="TreeGrafter"/>
</dbReference>
<dbReference type="VEuPathDB" id="FungiDB:SCODWIG_03493"/>
<dbReference type="PANTHER" id="PTHR28154:SF1">
    <property type="entry name" value="CELL WALL SYNTHESIS PROTEIN KNH1-RELATED"/>
    <property type="match status" value="1"/>
</dbReference>
<dbReference type="InterPro" id="IPR045328">
    <property type="entry name" value="Kre9/Knh1"/>
</dbReference>
<evidence type="ECO:0000259" key="5">
    <source>
        <dbReference type="Pfam" id="PF05390"/>
    </source>
</evidence>
<name>A0A376BAP5_9ASCO</name>
<evidence type="ECO:0000313" key="8">
    <source>
        <dbReference type="Proteomes" id="UP000262825"/>
    </source>
</evidence>
<dbReference type="InterPro" id="IPR018466">
    <property type="entry name" value="Kre9/Knh1-like_N"/>
</dbReference>
<accession>A0A376BAP5</accession>
<gene>
    <name evidence="7" type="ORF">SCODWIG_03493</name>
</gene>
<evidence type="ECO:0000313" key="7">
    <source>
        <dbReference type="EMBL" id="SSD61732.1"/>
    </source>
</evidence>
<reference evidence="8" key="1">
    <citation type="submission" date="2018-06" db="EMBL/GenBank/DDBJ databases">
        <authorList>
            <person name="Guldener U."/>
        </authorList>
    </citation>
    <scope>NUCLEOTIDE SEQUENCE [LARGE SCALE GENOMIC DNA]</scope>
    <source>
        <strain evidence="8">UTAD17</strain>
    </source>
</reference>
<feature type="chain" id="PRO_5016572723" evidence="4">
    <location>
        <begin position="21"/>
        <end position="296"/>
    </location>
</feature>
<feature type="domain" description="Yeast cell wall synthesis Kre9/Knh1 C-terminal" evidence="5">
    <location>
        <begin position="177"/>
        <end position="277"/>
    </location>
</feature>
<dbReference type="GO" id="GO:0042546">
    <property type="term" value="P:cell wall biogenesis"/>
    <property type="evidence" value="ECO:0007669"/>
    <property type="project" value="InterPro"/>
</dbReference>
<evidence type="ECO:0000256" key="3">
    <source>
        <dbReference type="ARBA" id="ARBA00022729"/>
    </source>
</evidence>
<dbReference type="AlphaFoldDB" id="A0A376BAP5"/>
<sequence length="296" mass="32396">MIFLINFILFLQTLVTLTKADIDIVSPKADAVFTATSTSSTVTIELEWIDDGSYPNIDKITSISLLLCTGANTKINCFKTLANAIPISDVTVDSDESTYTVEIDASVSGNGQYYLQVFALYDGIGYTIHYSPRFELSGMSGTVTSYTYSDSTQPAAQYYITSESSASTTQTESIDTSASFTVPYTLQTGHTRFAPMQMQPSSKVTATTWTRRFPTSKVTFYSSFNMKGTYYMSTITPGWSYTITSDVNYATPASFPIDNGGWYDPTKKLSLTPRKLNLQNLLSSTKGNGTTSNTSS</sequence>
<keyword evidence="8" id="KW-1185">Reference proteome</keyword>
<keyword evidence="3 4" id="KW-0732">Signal</keyword>
<evidence type="ECO:0000259" key="6">
    <source>
        <dbReference type="Pfam" id="PF10342"/>
    </source>
</evidence>
<dbReference type="GO" id="GO:0005576">
    <property type="term" value="C:extracellular region"/>
    <property type="evidence" value="ECO:0007669"/>
    <property type="project" value="TreeGrafter"/>
</dbReference>
<protein>
    <submittedName>
        <fullName evidence="7">Related to Cell wall synthesis protein KRE9</fullName>
    </submittedName>
</protein>
<feature type="signal peptide" evidence="4">
    <location>
        <begin position="1"/>
        <end position="20"/>
    </location>
</feature>
<comment type="similarity">
    <text evidence="2">Belongs to the KRE9/KNH1 family.</text>
</comment>
<proteinExistence type="inferred from homology"/>
<dbReference type="OrthoDB" id="2432613at2759"/>
<dbReference type="Proteomes" id="UP000262825">
    <property type="component" value="Unassembled WGS sequence"/>
</dbReference>
<evidence type="ECO:0000256" key="1">
    <source>
        <dbReference type="ARBA" id="ARBA00004010"/>
    </source>
</evidence>
<evidence type="ECO:0000256" key="4">
    <source>
        <dbReference type="SAM" id="SignalP"/>
    </source>
</evidence>
<evidence type="ECO:0000256" key="2">
    <source>
        <dbReference type="ARBA" id="ARBA00006816"/>
    </source>
</evidence>
<dbReference type="Pfam" id="PF05390">
    <property type="entry name" value="Kre9_KNH1_C"/>
    <property type="match status" value="1"/>
</dbReference>
<dbReference type="Pfam" id="PF10342">
    <property type="entry name" value="Kre9_KNH"/>
    <property type="match status" value="1"/>
</dbReference>